<proteinExistence type="inferred from homology"/>
<dbReference type="Pfam" id="PF04542">
    <property type="entry name" value="Sigma70_r2"/>
    <property type="match status" value="1"/>
</dbReference>
<protein>
    <submittedName>
        <fullName evidence="8">RNA polymerase sigma-70 factor (ECF subfamily)</fullName>
    </submittedName>
</protein>
<keyword evidence="2" id="KW-0805">Transcription regulation</keyword>
<comment type="caution">
    <text evidence="8">The sequence shown here is derived from an EMBL/GenBank/DDBJ whole genome shotgun (WGS) entry which is preliminary data.</text>
</comment>
<feature type="compositionally biased region" description="Basic and acidic residues" evidence="5">
    <location>
        <begin position="1"/>
        <end position="13"/>
    </location>
</feature>
<evidence type="ECO:0000313" key="9">
    <source>
        <dbReference type="Proteomes" id="UP000245880"/>
    </source>
</evidence>
<dbReference type="GO" id="GO:0003677">
    <property type="term" value="F:DNA binding"/>
    <property type="evidence" value="ECO:0007669"/>
    <property type="project" value="InterPro"/>
</dbReference>
<feature type="domain" description="RNA polymerase sigma-70 region 2" evidence="6">
    <location>
        <begin position="49"/>
        <end position="112"/>
    </location>
</feature>
<feature type="region of interest" description="Disordered" evidence="5">
    <location>
        <begin position="1"/>
        <end position="24"/>
    </location>
</feature>
<dbReference type="NCBIfam" id="TIGR02985">
    <property type="entry name" value="Sig70_bacteroi1"/>
    <property type="match status" value="1"/>
</dbReference>
<dbReference type="Pfam" id="PF08281">
    <property type="entry name" value="Sigma70_r4_2"/>
    <property type="match status" value="1"/>
</dbReference>
<dbReference type="Gene3D" id="1.10.10.10">
    <property type="entry name" value="Winged helix-like DNA-binding domain superfamily/Winged helix DNA-binding domain"/>
    <property type="match status" value="1"/>
</dbReference>
<gene>
    <name evidence="8" type="ORF">CLV98_10314</name>
</gene>
<dbReference type="InterPro" id="IPR036388">
    <property type="entry name" value="WH-like_DNA-bd_sf"/>
</dbReference>
<dbReference type="RefSeq" id="WP_109673596.1">
    <property type="nucleotide sequence ID" value="NZ_QGDT01000003.1"/>
</dbReference>
<dbReference type="NCBIfam" id="TIGR02937">
    <property type="entry name" value="sigma70-ECF"/>
    <property type="match status" value="1"/>
</dbReference>
<dbReference type="CDD" id="cd06171">
    <property type="entry name" value="Sigma70_r4"/>
    <property type="match status" value="1"/>
</dbReference>
<keyword evidence="4" id="KW-0804">Transcription</keyword>
<dbReference type="Gene3D" id="1.10.1740.10">
    <property type="match status" value="1"/>
</dbReference>
<dbReference type="InterPro" id="IPR013249">
    <property type="entry name" value="RNA_pol_sigma70_r4_t2"/>
</dbReference>
<dbReference type="GO" id="GO:0016987">
    <property type="term" value="F:sigma factor activity"/>
    <property type="evidence" value="ECO:0007669"/>
    <property type="project" value="UniProtKB-KW"/>
</dbReference>
<evidence type="ECO:0000256" key="2">
    <source>
        <dbReference type="ARBA" id="ARBA00023015"/>
    </source>
</evidence>
<dbReference type="AlphaFoldDB" id="A0A316AMW4"/>
<dbReference type="EMBL" id="QGDT01000003">
    <property type="protein sequence ID" value="PWJ58649.1"/>
    <property type="molecule type" value="Genomic_DNA"/>
</dbReference>
<reference evidence="8 9" key="1">
    <citation type="submission" date="2018-03" db="EMBL/GenBank/DDBJ databases">
        <title>Genomic Encyclopedia of Archaeal and Bacterial Type Strains, Phase II (KMG-II): from individual species to whole genera.</title>
        <authorList>
            <person name="Goeker M."/>
        </authorList>
    </citation>
    <scope>NUCLEOTIDE SEQUENCE [LARGE SCALE GENOMIC DNA]</scope>
    <source>
        <strain evidence="8 9">DSM 100346</strain>
    </source>
</reference>
<evidence type="ECO:0000313" key="8">
    <source>
        <dbReference type="EMBL" id="PWJ58649.1"/>
    </source>
</evidence>
<dbReference type="SUPFAM" id="SSF88659">
    <property type="entry name" value="Sigma3 and sigma4 domains of RNA polymerase sigma factors"/>
    <property type="match status" value="1"/>
</dbReference>
<dbReference type="InterPro" id="IPR014284">
    <property type="entry name" value="RNA_pol_sigma-70_dom"/>
</dbReference>
<accession>A0A316AMW4</accession>
<dbReference type="PANTHER" id="PTHR43133:SF46">
    <property type="entry name" value="RNA POLYMERASE SIGMA-70 FACTOR ECF SUBFAMILY"/>
    <property type="match status" value="1"/>
</dbReference>
<organism evidence="8 9">
    <name type="scientific">Dyadobacter jejuensis</name>
    <dbReference type="NCBI Taxonomy" id="1082580"/>
    <lineage>
        <taxon>Bacteria</taxon>
        <taxon>Pseudomonadati</taxon>
        <taxon>Bacteroidota</taxon>
        <taxon>Cytophagia</taxon>
        <taxon>Cytophagales</taxon>
        <taxon>Spirosomataceae</taxon>
        <taxon>Dyadobacter</taxon>
    </lineage>
</organism>
<dbReference type="PANTHER" id="PTHR43133">
    <property type="entry name" value="RNA POLYMERASE ECF-TYPE SIGMA FACTO"/>
    <property type="match status" value="1"/>
</dbReference>
<name>A0A316AMW4_9BACT</name>
<dbReference type="InterPro" id="IPR039425">
    <property type="entry name" value="RNA_pol_sigma-70-like"/>
</dbReference>
<comment type="similarity">
    <text evidence="1">Belongs to the sigma-70 factor family. ECF subfamily.</text>
</comment>
<evidence type="ECO:0000256" key="4">
    <source>
        <dbReference type="ARBA" id="ARBA00023163"/>
    </source>
</evidence>
<keyword evidence="9" id="KW-1185">Reference proteome</keyword>
<feature type="domain" description="RNA polymerase sigma factor 70 region 4 type 2" evidence="7">
    <location>
        <begin position="147"/>
        <end position="198"/>
    </location>
</feature>
<evidence type="ECO:0000259" key="6">
    <source>
        <dbReference type="Pfam" id="PF04542"/>
    </source>
</evidence>
<evidence type="ECO:0000256" key="1">
    <source>
        <dbReference type="ARBA" id="ARBA00010641"/>
    </source>
</evidence>
<dbReference type="InterPro" id="IPR013325">
    <property type="entry name" value="RNA_pol_sigma_r2"/>
</dbReference>
<evidence type="ECO:0000256" key="5">
    <source>
        <dbReference type="SAM" id="MobiDB-lite"/>
    </source>
</evidence>
<dbReference type="SUPFAM" id="SSF88946">
    <property type="entry name" value="Sigma2 domain of RNA polymerase sigma factors"/>
    <property type="match status" value="1"/>
</dbReference>
<dbReference type="InterPro" id="IPR013324">
    <property type="entry name" value="RNA_pol_sigma_r3/r4-like"/>
</dbReference>
<dbReference type="InterPro" id="IPR007627">
    <property type="entry name" value="RNA_pol_sigma70_r2"/>
</dbReference>
<evidence type="ECO:0000256" key="3">
    <source>
        <dbReference type="ARBA" id="ARBA00023082"/>
    </source>
</evidence>
<dbReference type="Proteomes" id="UP000245880">
    <property type="component" value="Unassembled WGS sequence"/>
</dbReference>
<evidence type="ECO:0000259" key="7">
    <source>
        <dbReference type="Pfam" id="PF08281"/>
    </source>
</evidence>
<dbReference type="InterPro" id="IPR014327">
    <property type="entry name" value="RNA_pol_sigma70_bacteroid"/>
</dbReference>
<sequence length="216" mass="25061">MTRQSPREFEEFGKPISPFGGDSPTITTDDERLLREAFAVNPKQGCSLLFSRYYDNLCSHAIRFVHSKEVAEDIVSEMFASFWQDGVFEHINSSYRAYLYKAVRHRSYNYLKWKVQQTDSLDTISLTTASKSVHPDDALLYSELHIKVEMIIQQLPPQCRRAYILKRVEGMKYDEIASELKISIKAVEALVSRALLRLRTDLKDNWFLSLLLVPIF</sequence>
<keyword evidence="3" id="KW-0731">Sigma factor</keyword>
<dbReference type="OrthoDB" id="1524077at2"/>
<dbReference type="GO" id="GO:0006352">
    <property type="term" value="P:DNA-templated transcription initiation"/>
    <property type="evidence" value="ECO:0007669"/>
    <property type="project" value="InterPro"/>
</dbReference>